<gene>
    <name evidence="2" type="ORF">AAFF_G00120250</name>
</gene>
<feature type="compositionally biased region" description="Low complexity" evidence="1">
    <location>
        <begin position="195"/>
        <end position="204"/>
    </location>
</feature>
<feature type="compositionally biased region" description="Basic and acidic residues" evidence="1">
    <location>
        <begin position="382"/>
        <end position="394"/>
    </location>
</feature>
<name>A0AAD7WA28_9TELE</name>
<keyword evidence="3" id="KW-1185">Reference proteome</keyword>
<sequence length="394" mass="42834">MFRRCDCGDFPPCPRLGSPGGGVLRMCGQGFDRKPVRGVPAVSSGFRREIPQKALRLPSPSGCRLANGIRRPLFAARENDCTVATMLCVGGGGAGALWAQRLGCGGAEERQAAAACDRHTGKRAHCRGLDRHEYHRSRSADQRPALERPSSSRSRSTERPDSNYMRSMPSLPSGRSAPPSPALTRAHPHSGSVQTSPTSTPMSSRRGRQLPQVPSKGTLERKDGDQGTETCEGAMDVEERTRQMKLKMNKYKQGAGSDSRLEQRSGRDQQRGSDNLSTKSSDSDVSDVSAVSRTSSASRFSSTSYMSVQSERPRGNRKISRSQALQQKSQSREGEEEVLREVAEEGAGVGQKDEAREGGTGPGGEGEIQGVKAEQETEREDLELQRRFSENDVR</sequence>
<proteinExistence type="predicted"/>
<organism evidence="2 3">
    <name type="scientific">Aldrovandia affinis</name>
    <dbReference type="NCBI Taxonomy" id="143900"/>
    <lineage>
        <taxon>Eukaryota</taxon>
        <taxon>Metazoa</taxon>
        <taxon>Chordata</taxon>
        <taxon>Craniata</taxon>
        <taxon>Vertebrata</taxon>
        <taxon>Euteleostomi</taxon>
        <taxon>Actinopterygii</taxon>
        <taxon>Neopterygii</taxon>
        <taxon>Teleostei</taxon>
        <taxon>Notacanthiformes</taxon>
        <taxon>Halosauridae</taxon>
        <taxon>Aldrovandia</taxon>
    </lineage>
</organism>
<protein>
    <submittedName>
        <fullName evidence="2">Uncharacterized protein</fullName>
    </submittedName>
</protein>
<dbReference type="AlphaFoldDB" id="A0AAD7WA28"/>
<evidence type="ECO:0000256" key="1">
    <source>
        <dbReference type="SAM" id="MobiDB-lite"/>
    </source>
</evidence>
<evidence type="ECO:0000313" key="3">
    <source>
        <dbReference type="Proteomes" id="UP001221898"/>
    </source>
</evidence>
<feature type="compositionally biased region" description="Basic and acidic residues" evidence="1">
    <location>
        <begin position="127"/>
        <end position="146"/>
    </location>
</feature>
<feature type="compositionally biased region" description="Low complexity" evidence="1">
    <location>
        <begin position="286"/>
        <end position="304"/>
    </location>
</feature>
<evidence type="ECO:0000313" key="2">
    <source>
        <dbReference type="EMBL" id="KAJ8389487.1"/>
    </source>
</evidence>
<comment type="caution">
    <text evidence="2">The sequence shown here is derived from an EMBL/GenBank/DDBJ whole genome shotgun (WGS) entry which is preliminary data.</text>
</comment>
<feature type="compositionally biased region" description="Gly residues" evidence="1">
    <location>
        <begin position="358"/>
        <end position="367"/>
    </location>
</feature>
<feature type="compositionally biased region" description="Basic and acidic residues" evidence="1">
    <location>
        <begin position="259"/>
        <end position="271"/>
    </location>
</feature>
<reference evidence="2" key="1">
    <citation type="journal article" date="2023" name="Science">
        <title>Genome structures resolve the early diversification of teleost fishes.</title>
        <authorList>
            <person name="Parey E."/>
            <person name="Louis A."/>
            <person name="Montfort J."/>
            <person name="Bouchez O."/>
            <person name="Roques C."/>
            <person name="Iampietro C."/>
            <person name="Lluch J."/>
            <person name="Castinel A."/>
            <person name="Donnadieu C."/>
            <person name="Desvignes T."/>
            <person name="Floi Bucao C."/>
            <person name="Jouanno E."/>
            <person name="Wen M."/>
            <person name="Mejri S."/>
            <person name="Dirks R."/>
            <person name="Jansen H."/>
            <person name="Henkel C."/>
            <person name="Chen W.J."/>
            <person name="Zahm M."/>
            <person name="Cabau C."/>
            <person name="Klopp C."/>
            <person name="Thompson A.W."/>
            <person name="Robinson-Rechavi M."/>
            <person name="Braasch I."/>
            <person name="Lecointre G."/>
            <person name="Bobe J."/>
            <person name="Postlethwait J.H."/>
            <person name="Berthelot C."/>
            <person name="Roest Crollius H."/>
            <person name="Guiguen Y."/>
        </authorList>
    </citation>
    <scope>NUCLEOTIDE SEQUENCE</scope>
    <source>
        <strain evidence="2">NC1722</strain>
    </source>
</reference>
<feature type="region of interest" description="Disordered" evidence="1">
    <location>
        <begin position="127"/>
        <end position="394"/>
    </location>
</feature>
<dbReference type="EMBL" id="JAINUG010000182">
    <property type="protein sequence ID" value="KAJ8389487.1"/>
    <property type="molecule type" value="Genomic_DNA"/>
</dbReference>
<accession>A0AAD7WA28</accession>
<dbReference type="Proteomes" id="UP001221898">
    <property type="component" value="Unassembled WGS sequence"/>
</dbReference>
<feature type="compositionally biased region" description="Basic and acidic residues" evidence="1">
    <location>
        <begin position="330"/>
        <end position="343"/>
    </location>
</feature>